<evidence type="ECO:0000313" key="19">
    <source>
        <dbReference type="Proteomes" id="UP000518904"/>
    </source>
</evidence>
<reference evidence="2" key="4">
    <citation type="journal article" date="2018" name="Genome Biol.">
        <title>SKESA: strategic k-mer extension for scrupulous assemblies.</title>
        <authorList>
            <person name="Souvorov A."/>
            <person name="Agarwala R."/>
            <person name="Lipman D.J."/>
        </authorList>
    </citation>
    <scope>NUCLEOTIDE SEQUENCE</scope>
    <source>
        <strain evidence="2">1930</strain>
    </source>
</reference>
<dbReference type="Proteomes" id="UP000037697">
    <property type="component" value="Unassembled WGS sequence"/>
</dbReference>
<feature type="chain" id="PRO_5015027849" evidence="1">
    <location>
        <begin position="19"/>
        <end position="153"/>
    </location>
</feature>
<organism evidence="9 16">
    <name type="scientific">Vibrio parahaemolyticus</name>
    <dbReference type="NCBI Taxonomy" id="670"/>
    <lineage>
        <taxon>Bacteria</taxon>
        <taxon>Pseudomonadati</taxon>
        <taxon>Pseudomonadota</taxon>
        <taxon>Gammaproteobacteria</taxon>
        <taxon>Vibrionales</taxon>
        <taxon>Vibrionaceae</taxon>
        <taxon>Vibrio</taxon>
    </lineage>
</organism>
<dbReference type="EMBL" id="CP097356">
    <property type="protein sequence ID" value="UYV29451.1"/>
    <property type="molecule type" value="Genomic_DNA"/>
</dbReference>
<dbReference type="Proteomes" id="UP000555836">
    <property type="component" value="Unassembled WGS sequence"/>
</dbReference>
<reference evidence="3 14" key="1">
    <citation type="submission" date="2015-07" db="EMBL/GenBank/DDBJ databases">
        <title>Foodborne Vibrio parahaemolyticus Isolates.</title>
        <authorList>
            <person name="Ronholm J."/>
            <person name="Petronella N."/>
            <person name="Kenwell R."/>
            <person name="Banerjee S."/>
        </authorList>
    </citation>
    <scope>NUCLEOTIDE SEQUENCE [LARGE SCALE GENOMIC DNA]</scope>
    <source>
        <strain evidence="3 14">HS-06-05</strain>
    </source>
</reference>
<dbReference type="Proteomes" id="UP001163036">
    <property type="component" value="Chromosome 2"/>
</dbReference>
<dbReference type="EMBL" id="JACVHL010000004">
    <property type="protein sequence ID" value="MCC3804456.1"/>
    <property type="molecule type" value="Genomic_DNA"/>
</dbReference>
<dbReference type="EMBL" id="LHQV01000020">
    <property type="protein sequence ID" value="OQJ97491.1"/>
    <property type="molecule type" value="Genomic_DNA"/>
</dbReference>
<accession>A0A072F6F8</accession>
<dbReference type="Proteomes" id="UP000726777">
    <property type="component" value="Unassembled WGS sequence"/>
</dbReference>
<reference evidence="10 18" key="5">
    <citation type="submission" date="2018-12" db="EMBL/GenBank/DDBJ databases">
        <title>Genomic insights into the evolutionary origins and pathogenicity of five Vibrio parahaemolyticus strains isolated from the shrimp with acute hepatopancreatic necrosis disease (AHPND).</title>
        <authorList>
            <person name="Yang Q."/>
            <person name="Dong X."/>
            <person name="Xie G."/>
            <person name="Fu S."/>
            <person name="Zou P."/>
            <person name="Sun J."/>
            <person name="Wang Y."/>
            <person name="Huang J."/>
        </authorList>
    </citation>
    <scope>NUCLEOTIDE SEQUENCE [LARGE SCALE GENOMIC DNA]</scope>
    <source>
        <strain evidence="10 18">20160303005-1</strain>
    </source>
</reference>
<dbReference type="EMBL" id="JABCLB010000111">
    <property type="protein sequence ID" value="NMU81421.1"/>
    <property type="molecule type" value="Genomic_DNA"/>
</dbReference>
<dbReference type="EMBL" id="LIRS01000088">
    <property type="protein sequence ID" value="KOY29119.1"/>
    <property type="molecule type" value="Genomic_DNA"/>
</dbReference>
<evidence type="ECO:0000313" key="10">
    <source>
        <dbReference type="EMBL" id="QHH11673.1"/>
    </source>
</evidence>
<dbReference type="EMBL" id="JAUHGG010000001">
    <property type="protein sequence ID" value="MDS1819088.1"/>
    <property type="molecule type" value="Genomic_DNA"/>
</dbReference>
<evidence type="ECO:0000313" key="6">
    <source>
        <dbReference type="EMBL" id="NMU27199.1"/>
    </source>
</evidence>
<reference evidence="2" key="7">
    <citation type="submission" date="2019-12" db="EMBL/GenBank/DDBJ databases">
        <authorList>
            <consortium name="NCBI Pathogen Detection Project"/>
        </authorList>
    </citation>
    <scope>NUCLEOTIDE SEQUENCE</scope>
    <source>
        <strain evidence="2">1930</strain>
    </source>
</reference>
<keyword evidence="1" id="KW-0732">Signal</keyword>
<dbReference type="Proteomes" id="UP000191946">
    <property type="component" value="Unassembled WGS sequence"/>
</dbReference>
<feature type="signal peptide" evidence="1">
    <location>
        <begin position="1"/>
        <end position="18"/>
    </location>
</feature>
<evidence type="ECO:0000313" key="7">
    <source>
        <dbReference type="EMBL" id="NMU81421.1"/>
    </source>
</evidence>
<reference evidence="19 20" key="8">
    <citation type="submission" date="2020-04" db="EMBL/GenBank/DDBJ databases">
        <title>Whole-genome sequencing of Vibrio spp. from China reveals different genetic environments of blaCTX-M-14 among diverse lineages.</title>
        <authorList>
            <person name="Zheng Z."/>
            <person name="Ye L."/>
            <person name="Chen S."/>
        </authorList>
    </citation>
    <scope>NUCLEOTIDE SEQUENCE [LARGE SCALE GENOMIC DNA]</scope>
    <source>
        <strain evidence="7 19">Vb0551</strain>
        <strain evidence="6 20">Vb0574</strain>
    </source>
</reference>
<dbReference type="InterPro" id="IPR036374">
    <property type="entry name" value="OxRdtase_Mopterin-bd_sf"/>
</dbReference>
<sequence>MKKIVSLSLLLFAPFLSANSITFSSPQQPSVTLKLEELQSLPTTSYTTDLPWIQQSSEFLGVKLSTLLTHVYGSIPEQVDIGSLNNYHSTLSRKDIVRYQPILAYQQDHHYIKVRNKGPYWVIYPLSQYPELDHNEYHAQMVWQVNEMKIKQK</sequence>
<evidence type="ECO:0000313" key="4">
    <source>
        <dbReference type="EMBL" id="MCC3804456.1"/>
    </source>
</evidence>
<dbReference type="EMBL" id="CP034299">
    <property type="protein sequence ID" value="QHH11673.1"/>
    <property type="molecule type" value="Genomic_DNA"/>
</dbReference>
<reference evidence="5" key="12">
    <citation type="submission" date="2023-06" db="EMBL/GenBank/DDBJ databases">
        <title>Genomic Diversity of Vibrio spp. and Metagenomic Analysis of Pathogens in Florida Gulf Coastal Waters Following Hurricane Ian.</title>
        <authorList>
            <person name="Brumfield K.D."/>
        </authorList>
    </citation>
    <scope>NUCLEOTIDE SEQUENCE</scope>
    <source>
        <strain evidence="5">WBS2B-138</strain>
    </source>
</reference>
<evidence type="ECO:0000313" key="11">
    <source>
        <dbReference type="EMBL" id="TXN18908.1"/>
    </source>
</evidence>
<dbReference type="Proteomes" id="UP000214596">
    <property type="component" value="Unassembled WGS sequence"/>
</dbReference>
<dbReference type="EMBL" id="JABCLD010001806">
    <property type="protein sequence ID" value="NMU27199.1"/>
    <property type="molecule type" value="Genomic_DNA"/>
</dbReference>
<dbReference type="AlphaFoldDB" id="A0A072F6F8"/>
<protein>
    <submittedName>
        <fullName evidence="9">Oxidoreductase</fullName>
    </submittedName>
</protein>
<reference evidence="4" key="9">
    <citation type="submission" date="2020-09" db="EMBL/GenBank/DDBJ databases">
        <title>Genome sequence of Vibrio parahaemolyticus isolates.</title>
        <authorList>
            <person name="Hammerl J.A."/>
            <person name="Strauch E."/>
        </authorList>
    </citation>
    <scope>NUCLEOTIDE SEQUENCE</scope>
    <source>
        <strain evidence="4">17-VB00146</strain>
    </source>
</reference>
<evidence type="ECO:0000313" key="12">
    <source>
        <dbReference type="EMBL" id="UYV29451.1"/>
    </source>
</evidence>
<dbReference type="RefSeq" id="WP_005482833.1">
    <property type="nucleotide sequence ID" value="NZ_CABMHD010000003.1"/>
</dbReference>
<dbReference type="OrthoDB" id="9798763at2"/>
<proteinExistence type="predicted"/>
<evidence type="ECO:0000313" key="18">
    <source>
        <dbReference type="Proteomes" id="UP000464718"/>
    </source>
</evidence>
<evidence type="ECO:0000313" key="2">
    <source>
        <dbReference type="EMBL" id="HAS6677293.1"/>
    </source>
</evidence>
<dbReference type="EMBL" id="VRMQ01000001">
    <property type="protein sequence ID" value="TXN18908.1"/>
    <property type="molecule type" value="Genomic_DNA"/>
</dbReference>
<evidence type="ECO:0000313" key="14">
    <source>
        <dbReference type="Proteomes" id="UP000037697"/>
    </source>
</evidence>
<dbReference type="EMBL" id="CP114195">
    <property type="protein sequence ID" value="WAT93571.1"/>
    <property type="molecule type" value="Genomic_DNA"/>
</dbReference>
<evidence type="ECO:0000313" key="15">
    <source>
        <dbReference type="Proteomes" id="UP000191946"/>
    </source>
</evidence>
<dbReference type="Proteomes" id="UP000464718">
    <property type="component" value="Chromosome ii"/>
</dbReference>
<dbReference type="Proteomes" id="UP000321504">
    <property type="component" value="Unassembled WGS sequence"/>
</dbReference>
<evidence type="ECO:0000313" key="8">
    <source>
        <dbReference type="EMBL" id="OQJ97491.1"/>
    </source>
</evidence>
<dbReference type="Proteomes" id="UP000518904">
    <property type="component" value="Unassembled WGS sequence"/>
</dbReference>
<evidence type="ECO:0000313" key="5">
    <source>
        <dbReference type="EMBL" id="MDS1819088.1"/>
    </source>
</evidence>
<dbReference type="Proteomes" id="UP001253193">
    <property type="component" value="Unassembled WGS sequence"/>
</dbReference>
<evidence type="ECO:0000313" key="13">
    <source>
        <dbReference type="EMBL" id="WAT93571.1"/>
    </source>
</evidence>
<reference evidence="12" key="10">
    <citation type="submission" date="2022-05" db="EMBL/GenBank/DDBJ databases">
        <title>Megaplasmid of Vibrio parahaemolyticus.</title>
        <authorList>
            <person name="Strauch E."/>
            <person name="Borowiak M."/>
        </authorList>
    </citation>
    <scope>NUCLEOTIDE SEQUENCE</scope>
    <source>
        <strain evidence="12">16-VB00198</strain>
    </source>
</reference>
<evidence type="ECO:0000313" key="3">
    <source>
        <dbReference type="EMBL" id="KOY29119.1"/>
    </source>
</evidence>
<gene>
    <name evidence="3" type="ORF">ACX05_17085</name>
    <name evidence="8" type="ORF">AKG60_21515</name>
    <name evidence="9" type="ORF">CA163_03290</name>
    <name evidence="10" type="ORF">EHC69_20475</name>
    <name evidence="11" type="ORF">FVP01_07940</name>
    <name evidence="7" type="ORF">HKB16_00850</name>
    <name evidence="6" type="ORF">HKB21_16480</name>
    <name evidence="2" type="ORF">I7278_10790</name>
    <name evidence="4" type="ORF">IB292_05305</name>
    <name evidence="12" type="ORF">M5598_19230</name>
    <name evidence="13" type="ORF">O1Q84_23185</name>
    <name evidence="5" type="ORF">QX249_00365</name>
</gene>
<evidence type="ECO:0000313" key="9">
    <source>
        <dbReference type="EMBL" id="OXE34248.1"/>
    </source>
</evidence>
<name>A0A072F6F8_VIBPH</name>
<reference evidence="13" key="11">
    <citation type="submission" date="2022-12" db="EMBL/GenBank/DDBJ databases">
        <title>Vibrio parahaemolyticus become highly virulent by producing novel Tc toxins.</title>
        <authorList>
            <person name="Yang F."/>
            <person name="You Y."/>
            <person name="Lai Q."/>
            <person name="Xu L."/>
            <person name="Li F."/>
        </authorList>
    </citation>
    <scope>NUCLEOTIDE SEQUENCE</scope>
    <source>
        <strain evidence="13">Vp-HL-202005</strain>
    </source>
</reference>
<reference evidence="11 17" key="6">
    <citation type="submission" date="2019-08" db="EMBL/GenBank/DDBJ databases">
        <title>Emerging of two pre-pandemic pathogenic O4:KUT lineages of Vibrio parahaemolyticus in coastal eastern China.</title>
        <authorList>
            <person name="Yu H."/>
        </authorList>
    </citation>
    <scope>NUCLEOTIDE SEQUENCE [LARGE SCALE GENOMIC DNA]</scope>
    <source>
        <strain evidence="11 17">HZ17-383</strain>
    </source>
</reference>
<dbReference type="OMA" id="MYPRDQF"/>
<dbReference type="STRING" id="670.ACZ92_00585"/>
<evidence type="ECO:0000256" key="1">
    <source>
        <dbReference type="SAM" id="SignalP"/>
    </source>
</evidence>
<evidence type="ECO:0000313" key="16">
    <source>
        <dbReference type="Proteomes" id="UP000214596"/>
    </source>
</evidence>
<evidence type="ECO:0000313" key="17">
    <source>
        <dbReference type="Proteomes" id="UP000321504"/>
    </source>
</evidence>
<reference evidence="8 15" key="2">
    <citation type="submission" date="2015-08" db="EMBL/GenBank/DDBJ databases">
        <title>Draft Genome Sequences of Vibrio parahaemolyticus Strains.</title>
        <authorList>
            <person name="Gonzalez-Escalona N."/>
            <person name="DePaola A."/>
        </authorList>
    </citation>
    <scope>NUCLEOTIDE SEQUENCE [LARGE SCALE GENOMIC DNA]</scope>
    <source>
        <strain evidence="8 15">CFSAN001621</strain>
    </source>
</reference>
<dbReference type="SUPFAM" id="SSF56524">
    <property type="entry name" value="Oxidoreductase molybdopterin-binding domain"/>
    <property type="match status" value="1"/>
</dbReference>
<dbReference type="GeneID" id="1190748"/>
<dbReference type="EMBL" id="DACQKT010000004">
    <property type="protein sequence ID" value="HAS6677293.1"/>
    <property type="molecule type" value="Genomic_DNA"/>
</dbReference>
<reference evidence="9 16" key="3">
    <citation type="journal article" date="2017" name="Appl. Environ. Microbiol.">
        <title>Parallel evolution of two clades of a major Atlantic endemic Vibrio parahaemolyticus pathogen lineage by independent acquisition of related pathogenicity islands.</title>
        <authorList>
            <person name="Xu F."/>
            <person name="Gonzalez-Escalona N."/>
            <person name="Drees K.P."/>
            <person name="Sebra R.P."/>
            <person name="Cooper V.S."/>
            <person name="Jones S.H."/>
            <person name="Whistler C.A."/>
        </authorList>
    </citation>
    <scope>NUCLEOTIDE SEQUENCE [LARGE SCALE GENOMIC DNA]</scope>
    <source>
        <strain evidence="9 16">MAVP-3</strain>
    </source>
</reference>
<dbReference type="Proteomes" id="UP000856022">
    <property type="component" value="Unassembled WGS sequence"/>
</dbReference>
<evidence type="ECO:0000313" key="20">
    <source>
        <dbReference type="Proteomes" id="UP000555836"/>
    </source>
</evidence>
<dbReference type="Proteomes" id="UP001156560">
    <property type="component" value="Chromosome 2"/>
</dbReference>
<keyword evidence="15" id="KW-1185">Reference proteome</keyword>
<dbReference type="EMBL" id="NIXT01000097">
    <property type="protein sequence ID" value="OXE34248.1"/>
    <property type="molecule type" value="Genomic_DNA"/>
</dbReference>